<feature type="compositionally biased region" description="Polar residues" evidence="1">
    <location>
        <begin position="62"/>
        <end position="78"/>
    </location>
</feature>
<comment type="caution">
    <text evidence="2">The sequence shown here is derived from an EMBL/GenBank/DDBJ whole genome shotgun (WGS) entry which is preliminary data.</text>
</comment>
<feature type="compositionally biased region" description="Acidic residues" evidence="1">
    <location>
        <begin position="252"/>
        <end position="261"/>
    </location>
</feature>
<feature type="compositionally biased region" description="Basic and acidic residues" evidence="1">
    <location>
        <begin position="214"/>
        <end position="226"/>
    </location>
</feature>
<dbReference type="OMA" id="AICAMAW"/>
<gene>
    <name evidence="2" type="ORF">H072_4710</name>
</gene>
<dbReference type="OrthoDB" id="5389296at2759"/>
<organism evidence="2 3">
    <name type="scientific">Dactylellina haptotyla (strain CBS 200.50)</name>
    <name type="common">Nematode-trapping fungus</name>
    <name type="synonym">Monacrosporium haptotylum</name>
    <dbReference type="NCBI Taxonomy" id="1284197"/>
    <lineage>
        <taxon>Eukaryota</taxon>
        <taxon>Fungi</taxon>
        <taxon>Dikarya</taxon>
        <taxon>Ascomycota</taxon>
        <taxon>Pezizomycotina</taxon>
        <taxon>Orbiliomycetes</taxon>
        <taxon>Orbiliales</taxon>
        <taxon>Orbiliaceae</taxon>
        <taxon>Dactylellina</taxon>
    </lineage>
</organism>
<reference evidence="3" key="2">
    <citation type="submission" date="2013-04" db="EMBL/GenBank/DDBJ databases">
        <title>Genomic mechanisms accounting for the adaptation to parasitism in nematode-trapping fungi.</title>
        <authorList>
            <person name="Ahren D.G."/>
        </authorList>
    </citation>
    <scope>NUCLEOTIDE SEQUENCE [LARGE SCALE GENOMIC DNA]</scope>
    <source>
        <strain evidence="3">CBS 200.50</strain>
    </source>
</reference>
<accession>S8AJT5</accession>
<feature type="compositionally biased region" description="Polar residues" evidence="1">
    <location>
        <begin position="153"/>
        <end position="202"/>
    </location>
</feature>
<keyword evidence="3" id="KW-1185">Reference proteome</keyword>
<evidence type="ECO:0000313" key="2">
    <source>
        <dbReference type="EMBL" id="EPS41381.1"/>
    </source>
</evidence>
<reference evidence="2 3" key="1">
    <citation type="journal article" date="2013" name="PLoS Genet.">
        <title>Genomic mechanisms accounting for the adaptation to parasitism in nematode-trapping fungi.</title>
        <authorList>
            <person name="Meerupati T."/>
            <person name="Andersson K.M."/>
            <person name="Friman E."/>
            <person name="Kumar D."/>
            <person name="Tunlid A."/>
            <person name="Ahren D."/>
        </authorList>
    </citation>
    <scope>NUCLEOTIDE SEQUENCE [LARGE SCALE GENOMIC DNA]</scope>
    <source>
        <strain evidence="2 3">CBS 200.50</strain>
    </source>
</reference>
<feature type="compositionally biased region" description="Acidic residues" evidence="1">
    <location>
        <begin position="203"/>
        <end position="213"/>
    </location>
</feature>
<protein>
    <submittedName>
        <fullName evidence="2">Uncharacterized protein</fullName>
    </submittedName>
</protein>
<feature type="compositionally biased region" description="Polar residues" evidence="1">
    <location>
        <begin position="25"/>
        <end position="38"/>
    </location>
</feature>
<evidence type="ECO:0000256" key="1">
    <source>
        <dbReference type="SAM" id="MobiDB-lite"/>
    </source>
</evidence>
<feature type="region of interest" description="Disordered" evidence="1">
    <location>
        <begin position="146"/>
        <end position="304"/>
    </location>
</feature>
<feature type="compositionally biased region" description="Basic and acidic residues" evidence="1">
    <location>
        <begin position="281"/>
        <end position="293"/>
    </location>
</feature>
<dbReference type="STRING" id="1284197.S8AJT5"/>
<dbReference type="AlphaFoldDB" id="S8AJT5"/>
<feature type="region of interest" description="Disordered" evidence="1">
    <location>
        <begin position="1"/>
        <end position="105"/>
    </location>
</feature>
<dbReference type="Proteomes" id="UP000015100">
    <property type="component" value="Unassembled WGS sequence"/>
</dbReference>
<proteinExistence type="predicted"/>
<dbReference type="EMBL" id="AQGS01000245">
    <property type="protein sequence ID" value="EPS41381.1"/>
    <property type="molecule type" value="Genomic_DNA"/>
</dbReference>
<feature type="compositionally biased region" description="Basic and acidic residues" evidence="1">
    <location>
        <begin position="263"/>
        <end position="273"/>
    </location>
</feature>
<evidence type="ECO:0000313" key="3">
    <source>
        <dbReference type="Proteomes" id="UP000015100"/>
    </source>
</evidence>
<feature type="compositionally biased region" description="Basic residues" evidence="1">
    <location>
        <begin position="294"/>
        <end position="304"/>
    </location>
</feature>
<sequence>MPPPATPRYRFPSPDDIPRPRSGPATFTLSTNRRQPGTSPAPVKPQFATPAPLKPRRRDGNNEGTGNFAGSQTPTNLKSRNRGFSPDPDFFTPAPKLPIQPPVDAVTTDVMKNKRRRSFDLDEIDEALISGKPKVLGPSSGGWRYPNELFSGTPLQGQSTQVPGNLGVQATPTPSAKHQPLFLQSSAILSSPPENLNLSFGDTQEDVQEDSGVEEGKGPGRKEQVRQRKKRKSVGVFDDIESIASSLPQGIDIDDDDDNETELGSKKDMRINEGEEQVEDPTERNDENEETRQPKHKENRAPRRTKVALLRDPLTPPKLHGNFISNFTGDGDVLGTMSIMTGKQWITVPNQPQIKLPHKSPNAKLNKAICAMAWSPSHRKRRNATSKYLTGGLAATVLGWAYDAQDLVLRNNTIIEQTPHLHRGVHVVDVQKIWEEENYVAVAGAAELHRFDVEGGTPVGTAAGDGNRKWQVILIGDENSALRKDLRVGSRVEVRPPTWEITIRDGELWKVAINWSIKGKDLADE</sequence>
<name>S8AJT5_DACHA</name>
<dbReference type="HOGENOM" id="CLU_498713_0_0_1"/>